<feature type="region of interest" description="Disordered" evidence="4">
    <location>
        <begin position="585"/>
        <end position="751"/>
    </location>
</feature>
<organism evidence="6 7">
    <name type="scientific">Apiospora marii</name>
    <dbReference type="NCBI Taxonomy" id="335849"/>
    <lineage>
        <taxon>Eukaryota</taxon>
        <taxon>Fungi</taxon>
        <taxon>Dikarya</taxon>
        <taxon>Ascomycota</taxon>
        <taxon>Pezizomycotina</taxon>
        <taxon>Sordariomycetes</taxon>
        <taxon>Xylariomycetidae</taxon>
        <taxon>Amphisphaeriales</taxon>
        <taxon>Apiosporaceae</taxon>
        <taxon>Apiospora</taxon>
    </lineage>
</organism>
<feature type="compositionally biased region" description="Polar residues" evidence="4">
    <location>
        <begin position="1192"/>
        <end position="1208"/>
    </location>
</feature>
<feature type="compositionally biased region" description="Gly residues" evidence="4">
    <location>
        <begin position="1357"/>
        <end position="1374"/>
    </location>
</feature>
<sequence>MASIRSPSPAGDAASTSGSPALSPRSKLQKELAALDESSDEETTGPIDTKALFKKLDEAKLQKAEKLAQPTTVADAAEQEKDDEDEDEDENEEEEEEIRPRGRIAARMLAGATKKATSPSKSPSKMTQSRQSTSRPPSDQEAADEEDDDEVSVLPRRRRVARPQRSPTPENASNTNRSASPGLFVSPSPSPLKKGNATAAGSDTDDDLPADLTKSSRFQALVARKRQERLQKEAEEQKKRDERAKRMAEQMPAGAEDTEEDDVSDITDDEGGQKLTQQSSARRPARKASKKAIEEMNRETQRMARSMQLAHEAKTKKKITKNSLFERFNFRPAGTEEPAPAANLPPPSSSRPTTPISGAQTDAEAGEAATPPSSPPSAVKRVMGAPAPVAASAEGVVADAQTDKDVQLPNLDEVVSETKTLDKGKAVATAADLNSSPKKKSAAPKRQFRVKFPQAPVQVNKVAIDSDSEPELQILNPKQSKIDAIFARVPAKKTEGSRSLHALHQLAHIHSSPPPNARRGKRVKAGMNAVEMQAQLYERARAQAKLERERRLEALKAKGIVVQTEEEREREREQVEDIVARARQEAEEIMEREREDAKQARKERRENGEGDDAVDWDDSDDDSFEGSDLGEPVEEGEIEFSGSEDEEDEEAEKAGNPFFDEDAAEDDDGESEPEDAVTPKAKGTRKQVSDDEDGDGSPSQPRARRARNNVRVLSDDEDEEEKQVEAKTPKTKTRTFDSPSGHHSSSPKIPTSVLRSATKTFIPGLPVPLAGPAGLGLTQIFAGTMDDSQASQAGQLGTSSPEFMPSTANFPDSQFSLTAEVQVPSLDQDELVFDSQNETQKRETQGVQLHFSQSQAHGFDSLLQMDATQMSDLQPTQDNGFAENSPLKSRFIEVPAGTVDTVVMNGTPVKPRQAAVEQIDSPLVIRKKGKLRRRGDAAASEDASVPATEASGSPLVNMELPVTAPNPEAATQGEEAASAFKLMAKAARRKQRLQAKFAAKKSKAREMVEEQADESEDEYAGLGGADGEDESDEEAEQELRKQMIDDAEGNDLNEHKLAALFNERERQEEAVQVDKLFHDITTGMLRKRRRHGGGDNGAFDLSDSDDGGEARKRMKRRQFQKMQKALFADERIGKIAENPRNAAFLKSIEDRCSDDELDFDPNAADEQDEEDSQSQSQGQQEDAQEERIPDSQPATSEHNQAQAPNQNLGRKRNRLEPDHTARLPPALRKARAANTTRVPTSLTDVKRSLSSLLDDAHAIIPATDPLEGEGSDDEAAADESSSSNKENGRPSRTAVVDRISLKRAGSSGLSTSRQAFAAPSNSGGSGTFKVPALLRKATTNNSLISQSSNLSNTGTTTAGGVGSSMIGGAGGAGGEDGKLKKNAGKRSGINFFARENERREKLRESELRREKKKWKGVGDRSKAVSGLFGSGSFE</sequence>
<feature type="compositionally biased region" description="Acidic residues" evidence="4">
    <location>
        <begin position="1026"/>
        <end position="1036"/>
    </location>
</feature>
<feature type="compositionally biased region" description="Acidic residues" evidence="4">
    <location>
        <begin position="141"/>
        <end position="151"/>
    </location>
</feature>
<proteinExistence type="predicted"/>
<feature type="compositionally biased region" description="Acidic residues" evidence="4">
    <location>
        <begin position="659"/>
        <end position="675"/>
    </location>
</feature>
<feature type="compositionally biased region" description="Acidic residues" evidence="4">
    <location>
        <begin position="80"/>
        <end position="97"/>
    </location>
</feature>
<feature type="region of interest" description="Disordered" evidence="4">
    <location>
        <begin position="789"/>
        <end position="811"/>
    </location>
</feature>
<feature type="compositionally biased region" description="Basic and acidic residues" evidence="4">
    <location>
        <begin position="228"/>
        <end position="248"/>
    </location>
</feature>
<evidence type="ECO:0000259" key="5">
    <source>
        <dbReference type="Pfam" id="PF09444"/>
    </source>
</evidence>
<feature type="compositionally biased region" description="Acidic residues" evidence="4">
    <location>
        <begin position="256"/>
        <end position="270"/>
    </location>
</feature>
<protein>
    <submittedName>
        <fullName evidence="6">MRC1-like domain-containing protein</fullName>
    </submittedName>
</protein>
<feature type="domain" description="DNA replication checkpoint mediator MRC1" evidence="5">
    <location>
        <begin position="1000"/>
        <end position="1147"/>
    </location>
</feature>
<feature type="compositionally biased region" description="Acidic residues" evidence="4">
    <location>
        <begin position="609"/>
        <end position="625"/>
    </location>
</feature>
<feature type="compositionally biased region" description="Acidic residues" evidence="4">
    <location>
        <begin position="631"/>
        <end position="651"/>
    </location>
</feature>
<evidence type="ECO:0000313" key="7">
    <source>
        <dbReference type="Proteomes" id="UP001396898"/>
    </source>
</evidence>
<dbReference type="PANTHER" id="PTHR14396">
    <property type="entry name" value="CLASPIN"/>
    <property type="match status" value="1"/>
</dbReference>
<feature type="compositionally biased region" description="Basic and acidic residues" evidence="4">
    <location>
        <begin position="291"/>
        <end position="302"/>
    </location>
</feature>
<feature type="compositionally biased region" description="Low complexity" evidence="4">
    <location>
        <begin position="1343"/>
        <end position="1356"/>
    </location>
</feature>
<feature type="compositionally biased region" description="Polar residues" evidence="4">
    <location>
        <begin position="126"/>
        <end position="137"/>
    </location>
</feature>
<dbReference type="Pfam" id="PF09444">
    <property type="entry name" value="MRC1"/>
    <property type="match status" value="1"/>
</dbReference>
<keyword evidence="2" id="KW-0597">Phosphoprotein</keyword>
<feature type="compositionally biased region" description="Acidic residues" evidence="4">
    <location>
        <begin position="1152"/>
        <end position="1172"/>
    </location>
</feature>
<feature type="compositionally biased region" description="Low complexity" evidence="4">
    <location>
        <begin position="112"/>
        <end position="125"/>
    </location>
</feature>
<dbReference type="PANTHER" id="PTHR14396:SF10">
    <property type="entry name" value="CLASPIN"/>
    <property type="match status" value="1"/>
</dbReference>
<evidence type="ECO:0000256" key="3">
    <source>
        <dbReference type="ARBA" id="ARBA00023242"/>
    </source>
</evidence>
<feature type="compositionally biased region" description="Basic and acidic residues" evidence="4">
    <location>
        <begin position="585"/>
        <end position="608"/>
    </location>
</feature>
<feature type="region of interest" description="Disordered" evidence="4">
    <location>
        <begin position="63"/>
        <end position="383"/>
    </location>
</feature>
<feature type="region of interest" description="Disordered" evidence="4">
    <location>
        <begin position="1260"/>
        <end position="1329"/>
    </location>
</feature>
<feature type="compositionally biased region" description="Polar residues" evidence="4">
    <location>
        <begin position="168"/>
        <end position="179"/>
    </location>
</feature>
<feature type="compositionally biased region" description="Acidic residues" evidence="4">
    <location>
        <begin position="1009"/>
        <end position="1019"/>
    </location>
</feature>
<feature type="region of interest" description="Disordered" evidence="4">
    <location>
        <begin position="1087"/>
        <end position="1245"/>
    </location>
</feature>
<keyword evidence="3" id="KW-0539">Nucleus</keyword>
<dbReference type="InterPro" id="IPR024146">
    <property type="entry name" value="Claspin"/>
</dbReference>
<evidence type="ECO:0000313" key="6">
    <source>
        <dbReference type="EMBL" id="KAK8040658.1"/>
    </source>
</evidence>
<feature type="compositionally biased region" description="Polar residues" evidence="4">
    <location>
        <begin position="1307"/>
        <end position="1322"/>
    </location>
</feature>
<feature type="compositionally biased region" description="Basic and acidic residues" evidence="4">
    <location>
        <begin position="1394"/>
        <end position="1409"/>
    </location>
</feature>
<dbReference type="EMBL" id="JAQQWI010000001">
    <property type="protein sequence ID" value="KAK8040658.1"/>
    <property type="molecule type" value="Genomic_DNA"/>
</dbReference>
<gene>
    <name evidence="6" type="ORF">PG991_000446</name>
</gene>
<name>A0ABR1T241_9PEZI</name>
<feature type="region of interest" description="Disordered" evidence="4">
    <location>
        <begin position="930"/>
        <end position="953"/>
    </location>
</feature>
<evidence type="ECO:0000256" key="1">
    <source>
        <dbReference type="ARBA" id="ARBA00004123"/>
    </source>
</evidence>
<comment type="subcellular location">
    <subcellularLocation>
        <location evidence="1">Nucleus</location>
    </subcellularLocation>
</comment>
<feature type="compositionally biased region" description="Polar residues" evidence="4">
    <location>
        <begin position="1234"/>
        <end position="1245"/>
    </location>
</feature>
<feature type="compositionally biased region" description="Acidic residues" evidence="4">
    <location>
        <begin position="1266"/>
        <end position="1277"/>
    </location>
</feature>
<keyword evidence="7" id="KW-1185">Reference proteome</keyword>
<dbReference type="InterPro" id="IPR018564">
    <property type="entry name" value="Repl_chkpnt_MRC1_dom"/>
</dbReference>
<feature type="region of interest" description="Disordered" evidence="4">
    <location>
        <begin position="1343"/>
        <end position="1434"/>
    </location>
</feature>
<dbReference type="Proteomes" id="UP001396898">
    <property type="component" value="Unassembled WGS sequence"/>
</dbReference>
<reference evidence="6 7" key="1">
    <citation type="submission" date="2023-01" db="EMBL/GenBank/DDBJ databases">
        <title>Analysis of 21 Apiospora genomes using comparative genomics revels a genus with tremendous synthesis potential of carbohydrate active enzymes and secondary metabolites.</title>
        <authorList>
            <person name="Sorensen T."/>
        </authorList>
    </citation>
    <scope>NUCLEOTIDE SEQUENCE [LARGE SCALE GENOMIC DNA]</scope>
    <source>
        <strain evidence="6 7">CBS 20057</strain>
    </source>
</reference>
<feature type="region of interest" description="Disordered" evidence="4">
    <location>
        <begin position="1"/>
        <end position="48"/>
    </location>
</feature>
<accession>A0ABR1T241</accession>
<feature type="compositionally biased region" description="Polar residues" evidence="4">
    <location>
        <begin position="736"/>
        <end position="751"/>
    </location>
</feature>
<evidence type="ECO:0000256" key="4">
    <source>
        <dbReference type="SAM" id="MobiDB-lite"/>
    </source>
</evidence>
<comment type="caution">
    <text evidence="6">The sequence shown here is derived from an EMBL/GenBank/DDBJ whole genome shotgun (WGS) entry which is preliminary data.</text>
</comment>
<feature type="region of interest" description="Disordered" evidence="4">
    <location>
        <begin position="997"/>
        <end position="1051"/>
    </location>
</feature>
<evidence type="ECO:0000256" key="2">
    <source>
        <dbReference type="ARBA" id="ARBA00022553"/>
    </source>
</evidence>